<dbReference type="InterPro" id="IPR049237">
    <property type="entry name" value="DUF2264_C"/>
</dbReference>
<dbReference type="InterPro" id="IPR016624">
    <property type="entry name" value="UCP014753"/>
</dbReference>
<dbReference type="InterPro" id="IPR049349">
    <property type="entry name" value="DUF2264_N"/>
</dbReference>
<evidence type="ECO:0000259" key="2">
    <source>
        <dbReference type="Pfam" id="PF20938"/>
    </source>
</evidence>
<reference evidence="3" key="2">
    <citation type="journal article" date="2021" name="PeerJ">
        <title>Extensive microbial diversity within the chicken gut microbiome revealed by metagenomics and culture.</title>
        <authorList>
            <person name="Gilroy R."/>
            <person name="Ravi A."/>
            <person name="Getino M."/>
            <person name="Pursley I."/>
            <person name="Horton D.L."/>
            <person name="Alikhan N.F."/>
            <person name="Baker D."/>
            <person name="Gharbi K."/>
            <person name="Hall N."/>
            <person name="Watson M."/>
            <person name="Adriaenssens E.M."/>
            <person name="Foster-Nyarko E."/>
            <person name="Jarju S."/>
            <person name="Secka A."/>
            <person name="Antonio M."/>
            <person name="Oren A."/>
            <person name="Chaudhuri R.R."/>
            <person name="La Ragione R."/>
            <person name="Hildebrand F."/>
            <person name="Pallen M.J."/>
        </authorList>
    </citation>
    <scope>NUCLEOTIDE SEQUENCE</scope>
    <source>
        <strain evidence="3">CHK123-3438</strain>
    </source>
</reference>
<proteinExistence type="predicted"/>
<evidence type="ECO:0000313" key="4">
    <source>
        <dbReference type="Proteomes" id="UP000886860"/>
    </source>
</evidence>
<evidence type="ECO:0000259" key="1">
    <source>
        <dbReference type="Pfam" id="PF10022"/>
    </source>
</evidence>
<dbReference type="Proteomes" id="UP000886860">
    <property type="component" value="Unassembled WGS sequence"/>
</dbReference>
<sequence>MINTGEEAEKTRSLRSRQDYEELLLELLRPLIPHFARCGARLELGASAAVYEKEAQWAEAFLRPLWGLVPLWAGGSRTGVFEEIYQKGLAAGTDPEGPQYWGDVHDVDQRFVEMAALSWGLLITPQVVWDPLGEQEKKNLAAWLDGINHYALPPCNWMFFAILVNVALKERGMHYHPEKLQEYLDYIESCYQGDGWYLDGQNGEKDYYVSFAFHYYSLIYVRFMEKEDPDRCLEYKNRARQFAEEFVYWFADQGEALAYGRSLTYRMAQASFFSMCVACGLEVLPFAVMKGIIGRHLRFWMRLPVFDSGGLLTIGYGYPNLLMSEQYNAPGSPYWALKVFALLALPEDDPFWRLEEALMPALAPRRLISRGKMLVQRINGQVYAYVAGRTIPHQHVHTEAKYSKFMYSSRFAFSVPRSMYSIEEAAPDNMLAVVKDGLVFVKGITETLSVSDQEIQMEWSPCPGVKVKTRLTLLDNGHRREHVISCDAPCLVYDCGAAIPDQGQIEERLREDRVEMLWGDQKEEGYQTAVISGEGKAVVIHASPNTNLLWPKTRIPSAVYELKAGVSRIETEFLVRLYG</sequence>
<name>A0A9D1GK48_9FIRM</name>
<dbReference type="Pfam" id="PF10022">
    <property type="entry name" value="DUF2264"/>
    <property type="match status" value="1"/>
</dbReference>
<dbReference type="EMBL" id="DVKS01000164">
    <property type="protein sequence ID" value="HIT42308.1"/>
    <property type="molecule type" value="Genomic_DNA"/>
</dbReference>
<dbReference type="AlphaFoldDB" id="A0A9D1GK48"/>
<organism evidence="3 4">
    <name type="scientific">Candidatus Caccovicinus merdipullorum</name>
    <dbReference type="NCBI Taxonomy" id="2840724"/>
    <lineage>
        <taxon>Bacteria</taxon>
        <taxon>Bacillati</taxon>
        <taxon>Bacillota</taxon>
        <taxon>Clostridia</taxon>
        <taxon>Eubacteriales</taxon>
        <taxon>Candidatus Caccovicinus</taxon>
    </lineage>
</organism>
<evidence type="ECO:0000313" key="3">
    <source>
        <dbReference type="EMBL" id="HIT42308.1"/>
    </source>
</evidence>
<dbReference type="Pfam" id="PF20938">
    <property type="entry name" value="DUF2264_C"/>
    <property type="match status" value="1"/>
</dbReference>
<protein>
    <submittedName>
        <fullName evidence="3">DUF2264 domain-containing protein</fullName>
    </submittedName>
</protein>
<accession>A0A9D1GK48</accession>
<dbReference type="PIRSF" id="PIRSF014753">
    <property type="entry name" value="UCP014753"/>
    <property type="match status" value="1"/>
</dbReference>
<dbReference type="PANTHER" id="PTHR35339:SF4">
    <property type="entry name" value="LINALOOL DEHYDRATASE_ISOMERASE DOMAIN-CONTAINING PROTEIN"/>
    <property type="match status" value="1"/>
</dbReference>
<comment type="caution">
    <text evidence="3">The sequence shown here is derived from an EMBL/GenBank/DDBJ whole genome shotgun (WGS) entry which is preliminary data.</text>
</comment>
<feature type="domain" description="DUF2264" evidence="2">
    <location>
        <begin position="369"/>
        <end position="565"/>
    </location>
</feature>
<dbReference type="PANTHER" id="PTHR35339">
    <property type="entry name" value="LINALOOL DEHYDRATASE_ISOMERASE DOMAIN-CONTAINING PROTEIN"/>
    <property type="match status" value="1"/>
</dbReference>
<reference evidence="3" key="1">
    <citation type="submission" date="2020-10" db="EMBL/GenBank/DDBJ databases">
        <authorList>
            <person name="Gilroy R."/>
        </authorList>
    </citation>
    <scope>NUCLEOTIDE SEQUENCE</scope>
    <source>
        <strain evidence="3">CHK123-3438</strain>
    </source>
</reference>
<feature type="domain" description="DUF2264" evidence="1">
    <location>
        <begin position="16"/>
        <end position="357"/>
    </location>
</feature>
<gene>
    <name evidence="3" type="ORF">IAB60_09505</name>
</gene>